<dbReference type="PROSITE" id="PS50206">
    <property type="entry name" value="RHODANESE_3"/>
    <property type="match status" value="1"/>
</dbReference>
<comment type="caution">
    <text evidence="2">The sequence shown here is derived from an EMBL/GenBank/DDBJ whole genome shotgun (WGS) entry which is preliminary data.</text>
</comment>
<evidence type="ECO:0000259" key="1">
    <source>
        <dbReference type="PROSITE" id="PS50206"/>
    </source>
</evidence>
<dbReference type="Proteomes" id="UP000462931">
    <property type="component" value="Unassembled WGS sequence"/>
</dbReference>
<dbReference type="Gene3D" id="3.40.250.10">
    <property type="entry name" value="Rhodanese-like domain"/>
    <property type="match status" value="1"/>
</dbReference>
<dbReference type="InterPro" id="IPR050229">
    <property type="entry name" value="GlpE_sulfurtransferase"/>
</dbReference>
<sequence length="102" mass="11542">MDDILAEEFIALQQSGALENYLLLDVREPLEFHTHNIGGINIPLGKLQNLIDEEEIDFDTEQTIIVICQRGLRSKTAKSILNQNGFKNVRNLIGGLLKLRQI</sequence>
<protein>
    <submittedName>
        <fullName evidence="2">Rhodanese-like domain-containing protein</fullName>
    </submittedName>
</protein>
<dbReference type="RefSeq" id="WP_154286461.1">
    <property type="nucleotide sequence ID" value="NZ_WKJI01000001.1"/>
</dbReference>
<proteinExistence type="predicted"/>
<dbReference type="SUPFAM" id="SSF52821">
    <property type="entry name" value="Rhodanese/Cell cycle control phosphatase"/>
    <property type="match status" value="1"/>
</dbReference>
<dbReference type="InterPro" id="IPR036873">
    <property type="entry name" value="Rhodanese-like_dom_sf"/>
</dbReference>
<dbReference type="PANTHER" id="PTHR43031:SF1">
    <property type="entry name" value="PYRIDINE NUCLEOTIDE-DISULPHIDE OXIDOREDUCTASE"/>
    <property type="match status" value="1"/>
</dbReference>
<evidence type="ECO:0000313" key="2">
    <source>
        <dbReference type="EMBL" id="MRX46357.1"/>
    </source>
</evidence>
<reference evidence="2 3" key="1">
    <citation type="submission" date="2019-11" db="EMBL/GenBank/DDBJ databases">
        <authorList>
            <person name="Cheng Q."/>
            <person name="Yang Z."/>
        </authorList>
    </citation>
    <scope>NUCLEOTIDE SEQUENCE [LARGE SCALE GENOMIC DNA]</scope>
    <source>
        <strain evidence="2 3">HX-22-1</strain>
    </source>
</reference>
<evidence type="ECO:0000313" key="3">
    <source>
        <dbReference type="Proteomes" id="UP000462931"/>
    </source>
</evidence>
<dbReference type="PANTHER" id="PTHR43031">
    <property type="entry name" value="FAD-DEPENDENT OXIDOREDUCTASE"/>
    <property type="match status" value="1"/>
</dbReference>
<organism evidence="2 3">
    <name type="scientific">Pedobacter puniceum</name>
    <dbReference type="NCBI Taxonomy" id="2666136"/>
    <lineage>
        <taxon>Bacteria</taxon>
        <taxon>Pseudomonadati</taxon>
        <taxon>Bacteroidota</taxon>
        <taxon>Sphingobacteriia</taxon>
        <taxon>Sphingobacteriales</taxon>
        <taxon>Sphingobacteriaceae</taxon>
        <taxon>Pedobacter</taxon>
    </lineage>
</organism>
<dbReference type="EMBL" id="WKJI01000001">
    <property type="protein sequence ID" value="MRX46357.1"/>
    <property type="molecule type" value="Genomic_DNA"/>
</dbReference>
<name>A0A7K0FMW0_9SPHI</name>
<dbReference type="AlphaFoldDB" id="A0A7K0FMW0"/>
<dbReference type="SMART" id="SM00450">
    <property type="entry name" value="RHOD"/>
    <property type="match status" value="1"/>
</dbReference>
<dbReference type="CDD" id="cd00158">
    <property type="entry name" value="RHOD"/>
    <property type="match status" value="1"/>
</dbReference>
<keyword evidence="3" id="KW-1185">Reference proteome</keyword>
<feature type="domain" description="Rhodanese" evidence="1">
    <location>
        <begin position="17"/>
        <end position="100"/>
    </location>
</feature>
<gene>
    <name evidence="2" type="ORF">GJJ64_04060</name>
</gene>
<dbReference type="Pfam" id="PF00581">
    <property type="entry name" value="Rhodanese"/>
    <property type="match status" value="1"/>
</dbReference>
<dbReference type="InterPro" id="IPR001763">
    <property type="entry name" value="Rhodanese-like_dom"/>
</dbReference>
<accession>A0A7K0FMW0</accession>